<reference evidence="2" key="1">
    <citation type="submission" date="2020-04" db="EMBL/GenBank/DDBJ databases">
        <authorList>
            <person name="Alioto T."/>
            <person name="Alioto T."/>
            <person name="Gomez Garrido J."/>
        </authorList>
    </citation>
    <scope>NUCLEOTIDE SEQUENCE</scope>
    <source>
        <strain evidence="2">A484AB</strain>
    </source>
</reference>
<dbReference type="Pfam" id="PF05699">
    <property type="entry name" value="Dimer_Tnp_hAT"/>
    <property type="match status" value="1"/>
</dbReference>
<accession>A0A7D9J8C3</accession>
<dbReference type="GO" id="GO:0046983">
    <property type="term" value="F:protein dimerization activity"/>
    <property type="evidence" value="ECO:0007669"/>
    <property type="project" value="InterPro"/>
</dbReference>
<dbReference type="PANTHER" id="PTHR46880:SF5">
    <property type="entry name" value="DUF4371 DOMAIN-CONTAINING PROTEIN"/>
    <property type="match status" value="1"/>
</dbReference>
<dbReference type="AlphaFoldDB" id="A0A7D9J8C3"/>
<gene>
    <name evidence="2" type="ORF">PACLA_8A005977</name>
</gene>
<comment type="caution">
    <text evidence="2">The sequence shown here is derived from an EMBL/GenBank/DDBJ whole genome shotgun (WGS) entry which is preliminary data.</text>
</comment>
<proteinExistence type="predicted"/>
<evidence type="ECO:0000313" key="2">
    <source>
        <dbReference type="EMBL" id="CAB4023988.1"/>
    </source>
</evidence>
<name>A0A7D9J8C3_PARCT</name>
<evidence type="ECO:0000259" key="1">
    <source>
        <dbReference type="Pfam" id="PF05699"/>
    </source>
</evidence>
<organism evidence="2 3">
    <name type="scientific">Paramuricea clavata</name>
    <name type="common">Red gorgonian</name>
    <name type="synonym">Violescent sea-whip</name>
    <dbReference type="NCBI Taxonomy" id="317549"/>
    <lineage>
        <taxon>Eukaryota</taxon>
        <taxon>Metazoa</taxon>
        <taxon>Cnidaria</taxon>
        <taxon>Anthozoa</taxon>
        <taxon>Octocorallia</taxon>
        <taxon>Malacalcyonacea</taxon>
        <taxon>Plexauridae</taxon>
        <taxon>Paramuricea</taxon>
    </lineage>
</organism>
<dbReference type="EMBL" id="CACRXK020012781">
    <property type="protein sequence ID" value="CAB4023988.1"/>
    <property type="molecule type" value="Genomic_DNA"/>
</dbReference>
<feature type="domain" description="HAT C-terminal dimerisation" evidence="1">
    <location>
        <begin position="67"/>
        <end position="134"/>
    </location>
</feature>
<sequence>MRGRSDALMAIEETVASLETIRRNELEMNNQVKASVEFAKSFDQDPEEDFRRKRIVGRSQDPFKSVHDVCNLAYEHKSIFPSIFKVLKLLFTAPVSVAKDERTFSKMTIIKNFLRSTMSDERLEDLIVLAAEKDLTDKVDLDEALKVWASKKNRKLKTKF</sequence>
<dbReference type="PANTHER" id="PTHR46880">
    <property type="entry name" value="RAS-ASSOCIATING DOMAIN-CONTAINING PROTEIN"/>
    <property type="match status" value="1"/>
</dbReference>
<protein>
    <submittedName>
        <fullName evidence="2">Zinc finger MYM-type 1-like</fullName>
    </submittedName>
</protein>
<dbReference type="Proteomes" id="UP001152795">
    <property type="component" value="Unassembled WGS sequence"/>
</dbReference>
<dbReference type="OrthoDB" id="6611240at2759"/>
<evidence type="ECO:0000313" key="3">
    <source>
        <dbReference type="Proteomes" id="UP001152795"/>
    </source>
</evidence>
<keyword evidence="3" id="KW-1185">Reference proteome</keyword>
<dbReference type="InterPro" id="IPR008906">
    <property type="entry name" value="HATC_C_dom"/>
</dbReference>